<protein>
    <submittedName>
        <fullName evidence="2">Uncharacterized protein</fullName>
    </submittedName>
</protein>
<organism evidence="2 3">
    <name type="scientific">Blautia obeum ATCC 29174</name>
    <dbReference type="NCBI Taxonomy" id="411459"/>
    <lineage>
        <taxon>Bacteria</taxon>
        <taxon>Bacillati</taxon>
        <taxon>Bacillota</taxon>
        <taxon>Clostridia</taxon>
        <taxon>Lachnospirales</taxon>
        <taxon>Lachnospiraceae</taxon>
        <taxon>Blautia</taxon>
    </lineage>
</organism>
<accession>A5ZYU3</accession>
<feature type="non-terminal residue" evidence="2">
    <location>
        <position position="1"/>
    </location>
</feature>
<proteinExistence type="predicted"/>
<evidence type="ECO:0000256" key="1">
    <source>
        <dbReference type="SAM" id="MobiDB-lite"/>
    </source>
</evidence>
<reference evidence="2 3" key="2">
    <citation type="submission" date="2007-04" db="EMBL/GenBank/DDBJ databases">
        <title>Draft genome sequence of Ruminococcus obeum (ATCC 29174).</title>
        <authorList>
            <person name="Sudarsanam P."/>
            <person name="Ley R."/>
            <person name="Guruge J."/>
            <person name="Turnbaugh P.J."/>
            <person name="Mahowald M."/>
            <person name="Liep D."/>
            <person name="Gordon J."/>
        </authorList>
    </citation>
    <scope>NUCLEOTIDE SEQUENCE [LARGE SCALE GENOMIC DNA]</scope>
    <source>
        <strain evidence="2 3">ATCC 29174</strain>
    </source>
</reference>
<comment type="caution">
    <text evidence="2">The sequence shown here is derived from an EMBL/GenBank/DDBJ whole genome shotgun (WGS) entry which is preliminary data.</text>
</comment>
<dbReference type="EMBL" id="AAVO02000052">
    <property type="protein sequence ID" value="EDM85223.1"/>
    <property type="molecule type" value="Genomic_DNA"/>
</dbReference>
<gene>
    <name evidence="2" type="ORF">RUMOBE_04215</name>
</gene>
<dbReference type="AlphaFoldDB" id="A5ZYU3"/>
<reference evidence="2 3" key="1">
    <citation type="submission" date="2007-03" db="EMBL/GenBank/DDBJ databases">
        <authorList>
            <person name="Fulton L."/>
            <person name="Clifton S."/>
            <person name="Fulton B."/>
            <person name="Xu J."/>
            <person name="Minx P."/>
            <person name="Pepin K.H."/>
            <person name="Johnson M."/>
            <person name="Thiruvilangam P."/>
            <person name="Bhonagiri V."/>
            <person name="Nash W.E."/>
            <person name="Mardis E.R."/>
            <person name="Wilson R.K."/>
        </authorList>
    </citation>
    <scope>NUCLEOTIDE SEQUENCE [LARGE SCALE GENOMIC DNA]</scope>
    <source>
        <strain evidence="2 3">ATCC 29174</strain>
    </source>
</reference>
<evidence type="ECO:0000313" key="2">
    <source>
        <dbReference type="EMBL" id="EDM85223.1"/>
    </source>
</evidence>
<sequence>GKMTRNFGERVPARAAQKNRSRHCLAKTPVYAKPKVEVYGLTLPCWKVRGGG</sequence>
<feature type="region of interest" description="Disordered" evidence="1">
    <location>
        <begin position="1"/>
        <end position="20"/>
    </location>
</feature>
<name>A5ZYU3_9FIRM</name>
<dbReference type="Proteomes" id="UP000006002">
    <property type="component" value="Unassembled WGS sequence"/>
</dbReference>
<dbReference type="HOGENOM" id="CLU_3073015_0_0_9"/>
<evidence type="ECO:0000313" key="3">
    <source>
        <dbReference type="Proteomes" id="UP000006002"/>
    </source>
</evidence>